<reference evidence="1 2" key="1">
    <citation type="journal article" date="2013" name="Genome Announc.">
        <title>Draft Genome of the Marine Gammaproteobacterium Halomonas titanicae.</title>
        <authorList>
            <person name="Sanchez-Porro C."/>
            <person name="de la Haba R.R."/>
            <person name="Cruz-Hernandez N."/>
            <person name="Gonzalez J.M."/>
            <person name="Reyes-Guirao C."/>
            <person name="Navarro-Sampedro L."/>
            <person name="Carballo M."/>
            <person name="Ventosa A."/>
        </authorList>
    </citation>
    <scope>NUCLEOTIDE SEQUENCE [LARGE SCALE GENOMIC DNA]</scope>
    <source>
        <strain evidence="1 2">BH1</strain>
    </source>
</reference>
<name>L9U9S7_9GAMM</name>
<evidence type="ECO:0000313" key="1">
    <source>
        <dbReference type="EMBL" id="ELY21579.1"/>
    </source>
</evidence>
<dbReference type="AlphaFoldDB" id="L9U9S7"/>
<accession>L9U9S7</accession>
<dbReference type="InterPro" id="IPR036249">
    <property type="entry name" value="Thioredoxin-like_sf"/>
</dbReference>
<evidence type="ECO:0000313" key="2">
    <source>
        <dbReference type="Proteomes" id="UP000011651"/>
    </source>
</evidence>
<protein>
    <recommendedName>
        <fullName evidence="3">DUF899 domain-containing protein</fullName>
    </recommendedName>
</protein>
<dbReference type="EMBL" id="AOPO01000005">
    <property type="protein sequence ID" value="ELY21579.1"/>
    <property type="molecule type" value="Genomic_DNA"/>
</dbReference>
<dbReference type="Proteomes" id="UP000011651">
    <property type="component" value="Unassembled WGS sequence"/>
</dbReference>
<comment type="caution">
    <text evidence="1">The sequence shown here is derived from an EMBL/GenBank/DDBJ whole genome shotgun (WGS) entry which is preliminary data.</text>
</comment>
<sequence length="278" mass="31865">MPPRIDRSADPYRKGGDYGATQALSRLLVSTHELDLSAEREQTGFKEEGPNMPTTKHPLPQVVSPEEWEAALNRLLIKEKEHTRARDALSAERRKLPMVKMEKPYVFQGDEGSVSFLDLFAGRRQLIVYHFMFAPDWKAGCDGCSWVADAMTHPAHLHARDTSLVMVSRAPLEKINQYKTRMGWTIPWYSSYGSDFNEDVGATTEEGERHGASVFLRDGNDIYRTYFTGARGVEYLGSHWTYLDLTPFGRQETWEDSPEGWPQTKPYVWNRRHDEYGG</sequence>
<dbReference type="Pfam" id="PF05988">
    <property type="entry name" value="DUF899"/>
    <property type="match status" value="1"/>
</dbReference>
<organism evidence="1 2">
    <name type="scientific">Vreelandella titanicae BH1</name>
    <dbReference type="NCBI Taxonomy" id="1204738"/>
    <lineage>
        <taxon>Bacteria</taxon>
        <taxon>Pseudomonadati</taxon>
        <taxon>Pseudomonadota</taxon>
        <taxon>Gammaproteobacteria</taxon>
        <taxon>Oceanospirillales</taxon>
        <taxon>Halomonadaceae</taxon>
        <taxon>Vreelandella</taxon>
    </lineage>
</organism>
<dbReference type="SUPFAM" id="SSF52833">
    <property type="entry name" value="Thioredoxin-like"/>
    <property type="match status" value="1"/>
</dbReference>
<evidence type="ECO:0008006" key="3">
    <source>
        <dbReference type="Google" id="ProtNLM"/>
    </source>
</evidence>
<proteinExistence type="predicted"/>
<gene>
    <name evidence="1" type="ORF">HALTITAN_1581</name>
</gene>
<dbReference type="PATRIC" id="fig|1204738.3.peg.2366"/>
<dbReference type="InterPro" id="IPR010296">
    <property type="entry name" value="DUF899_thioredox"/>
</dbReference>